<feature type="compositionally biased region" description="Acidic residues" evidence="1">
    <location>
        <begin position="266"/>
        <end position="276"/>
    </location>
</feature>
<gene>
    <name evidence="2" type="ORF">PGQ11_012627</name>
</gene>
<sequence>MGDVIAGISLAQQLLPLIGLAFEKLRLLSSSKKRHAMLEEFRELGYMYKEVRHRVQNLERNVRREFLKMIRTGRDALQWLAALVEEPSSRQSKWCRFRRRIQRAIFYLVGESTLKFARRQIRSILKHLQIYEQKKQQRKTSYVMDKIFMKLESMEREFTRYCNLADSTQEIDDVLEILKTERAQGHTNTANHPDFVSSTIDGHNPTAHHELEDECHAMTDNEGEYLKSGFSPDDNSDIASLSSGEVDARSDARGDSFLPEGPPHDEETEPDGETYEESIASEKDDYEAESTTNDEMGRDSISESLPEGDNTQPGTDSPLNSSTETNAEPEPPVCPHENIKTHSWSWSVVAVHGTGSNPNRVTGLGESLEFLEKYTQKA</sequence>
<keyword evidence="3" id="KW-1185">Reference proteome</keyword>
<reference evidence="2 3" key="1">
    <citation type="journal article" date="2024" name="IMA Fungus">
        <title>Apiospora arundinis, a panoply of carbohydrate-active enzymes and secondary metabolites.</title>
        <authorList>
            <person name="Sorensen T."/>
            <person name="Petersen C."/>
            <person name="Muurmann A.T."/>
            <person name="Christiansen J.V."/>
            <person name="Brundto M.L."/>
            <person name="Overgaard C.K."/>
            <person name="Boysen A.T."/>
            <person name="Wollenberg R.D."/>
            <person name="Larsen T.O."/>
            <person name="Sorensen J.L."/>
            <person name="Nielsen K.L."/>
            <person name="Sondergaard T.E."/>
        </authorList>
    </citation>
    <scope>NUCLEOTIDE SEQUENCE [LARGE SCALE GENOMIC DNA]</scope>
    <source>
        <strain evidence="2 3">AAU 773</strain>
    </source>
</reference>
<evidence type="ECO:0000256" key="1">
    <source>
        <dbReference type="SAM" id="MobiDB-lite"/>
    </source>
</evidence>
<comment type="caution">
    <text evidence="2">The sequence shown here is derived from an EMBL/GenBank/DDBJ whole genome shotgun (WGS) entry which is preliminary data.</text>
</comment>
<dbReference type="EMBL" id="JAPCWZ010000007">
    <property type="protein sequence ID" value="KAK8856715.1"/>
    <property type="molecule type" value="Genomic_DNA"/>
</dbReference>
<name>A0ABR2I4S9_9PEZI</name>
<organism evidence="2 3">
    <name type="scientific">Apiospora arundinis</name>
    <dbReference type="NCBI Taxonomy" id="335852"/>
    <lineage>
        <taxon>Eukaryota</taxon>
        <taxon>Fungi</taxon>
        <taxon>Dikarya</taxon>
        <taxon>Ascomycota</taxon>
        <taxon>Pezizomycotina</taxon>
        <taxon>Sordariomycetes</taxon>
        <taxon>Xylariomycetidae</taxon>
        <taxon>Amphisphaeriales</taxon>
        <taxon>Apiosporaceae</taxon>
        <taxon>Apiospora</taxon>
    </lineage>
</organism>
<evidence type="ECO:0000313" key="2">
    <source>
        <dbReference type="EMBL" id="KAK8856715.1"/>
    </source>
</evidence>
<proteinExistence type="predicted"/>
<evidence type="ECO:0000313" key="3">
    <source>
        <dbReference type="Proteomes" id="UP001390339"/>
    </source>
</evidence>
<feature type="compositionally biased region" description="Polar residues" evidence="1">
    <location>
        <begin position="309"/>
        <end position="326"/>
    </location>
</feature>
<feature type="region of interest" description="Disordered" evidence="1">
    <location>
        <begin position="223"/>
        <end position="339"/>
    </location>
</feature>
<dbReference type="Proteomes" id="UP001390339">
    <property type="component" value="Unassembled WGS sequence"/>
</dbReference>
<accession>A0ABR2I4S9</accession>
<protein>
    <submittedName>
        <fullName evidence="2">Uncharacterized protein</fullName>
    </submittedName>
</protein>